<feature type="compositionally biased region" description="Gly residues" evidence="2">
    <location>
        <begin position="280"/>
        <end position="290"/>
    </location>
</feature>
<name>A0ABW2L8P4_9BACT</name>
<dbReference type="RefSeq" id="WP_379712911.1">
    <property type="nucleotide sequence ID" value="NZ_JBHTBS010000006.1"/>
</dbReference>
<evidence type="ECO:0000256" key="1">
    <source>
        <dbReference type="SAM" id="Coils"/>
    </source>
</evidence>
<protein>
    <recommendedName>
        <fullName evidence="6">Bacterial repeat domain-containing protein</fullName>
    </recommendedName>
</protein>
<feature type="chain" id="PRO_5046950933" description="Bacterial repeat domain-containing protein" evidence="3">
    <location>
        <begin position="24"/>
        <end position="1302"/>
    </location>
</feature>
<keyword evidence="1" id="KW-0175">Coiled coil</keyword>
<dbReference type="EMBL" id="JBHTBS010000006">
    <property type="protein sequence ID" value="MFC7338033.1"/>
    <property type="molecule type" value="Genomic_DNA"/>
</dbReference>
<comment type="caution">
    <text evidence="4">The sequence shown here is derived from an EMBL/GenBank/DDBJ whole genome shotgun (WGS) entry which is preliminary data.</text>
</comment>
<feature type="coiled-coil region" evidence="1">
    <location>
        <begin position="622"/>
        <end position="649"/>
    </location>
</feature>
<evidence type="ECO:0000313" key="5">
    <source>
        <dbReference type="Proteomes" id="UP001596472"/>
    </source>
</evidence>
<evidence type="ECO:0008006" key="6">
    <source>
        <dbReference type="Google" id="ProtNLM"/>
    </source>
</evidence>
<keyword evidence="3" id="KW-0732">Signal</keyword>
<keyword evidence="5" id="KW-1185">Reference proteome</keyword>
<feature type="region of interest" description="Disordered" evidence="2">
    <location>
        <begin position="275"/>
        <end position="299"/>
    </location>
</feature>
<feature type="compositionally biased region" description="Low complexity" evidence="2">
    <location>
        <begin position="348"/>
        <end position="357"/>
    </location>
</feature>
<evidence type="ECO:0000256" key="2">
    <source>
        <dbReference type="SAM" id="MobiDB-lite"/>
    </source>
</evidence>
<feature type="coiled-coil region" evidence="1">
    <location>
        <begin position="779"/>
        <end position="809"/>
    </location>
</feature>
<reference evidence="5" key="1">
    <citation type="journal article" date="2019" name="Int. J. Syst. Evol. Microbiol.">
        <title>The Global Catalogue of Microorganisms (GCM) 10K type strain sequencing project: providing services to taxonomists for standard genome sequencing and annotation.</title>
        <authorList>
            <consortium name="The Broad Institute Genomics Platform"/>
            <consortium name="The Broad Institute Genome Sequencing Center for Infectious Disease"/>
            <person name="Wu L."/>
            <person name="Ma J."/>
        </authorList>
    </citation>
    <scope>NUCLEOTIDE SEQUENCE [LARGE SCALE GENOMIC DNA]</scope>
    <source>
        <strain evidence="5">CGMCC 4.1467</strain>
    </source>
</reference>
<sequence length="1302" mass="142816">MKTFPLSLTSSLVALLISGSLLAQDLARYDLGAVPDQTIWGGSTREFLLHWNDRPTSTMTFTVSPEPSGSLTLAEVGGGDWRMAYTPAAEDKQPFVVTVSASDGGESALQSWEMAPQPVLGPEADYFRSGPHTQAPVSHYDVETIDSVDPVPSSLNFESRNLYSVQVIGEVVEIEEDHPQNNLFEDYFDGSRRDLRAMEIIADRVIIRSPLRLKQTDVTVFARELVFEGEGSITTTPQEKTSIPAGTSVLGDDGLPAGDIDLRVANIVAEGNSPRFDLTGGQGEPGSYGDHGGDGQDTIDGWTSVTVEDWPLSKTHNAGTGYRIIYWKYTAAGIKVKEGGTASGKPTSGGDAKPSGKPGDGGPGGSIRTTVSVAGMADQSGGMTPSGTTPKTAPYHIYQGGSAGTPTKWRKVGFYLTVFNGIESETTSSGTTSAGDNAAIVRGDTPGGGSPGSVDLLDAPYAWMHPLAVRKALHHIRDDYLGERIASAQERIAFYVTELSDFQEHPTWVDLDPESQLDLAAMREEMIVLEQQMEAGLDYFGNAAAWVPMLSFEVNQTLFRNELDRAMNTLYLSYWIGNKAASEAERFDALNALRDAVVEQFEQTKTDYDIAVARLPLLTERANQIGAEVGSLQNELEAEEIELLNDTREEDWVTGLRIGLKISATMCQMIPVYQPALGAVGEGLRTASNFNPDRPWDSITDAKNVGTAYTSSPFYEAVDEKKNESDAIDSEEAKGDRSKSQDYAKGLLQAGQGLASGIKDYQEFIKEREAPSAEMLAELERLKSRSPEYKELMERVEALMIENRELADEIIDTMQKIGAMSGLMTNSLLALDALGRDISEGVVLDERASSYLDDLERKALDRLVKYHYYLAKAYEYRLLLPYTEPLDLSALFTRFGEIAQVGDHTVTPEQFESFKSVYQEMLSDVAETIFDHYNANRPDLSVPIRFNLLDEEIETLNAGGTVTLNLREEGFFQPDEENVRIVDLSLFSLEAAPQGGGSLGRTAFVDLRIEHSGESLLKQRGSTYLFRHYNRSTDNPFVWGGRYDVIDDQIDPIHPSEASDSLLRSLLAGDAVNDMLLYSRPSAWADLRITRSYVNSGGPPLEIQSARLEMIYDFTPRAASSRQRDLEVLVRTLVENVGGETTSEESSFQPYFELDAIDSSGRSDARGSFLRTYDSASGVVTITAPARYGLWEFAGWTDAFGNELPGGPYTDPTFHAALPDDTVLVAQYRESSAVAVIPMWLRASLLPGGESLRLEWQGDDGVRLQFNPTLDRGSWEDVDGSQSVRTMEVPLTGDSGFFRLQD</sequence>
<accession>A0ABW2L8P4</accession>
<feature type="region of interest" description="Disordered" evidence="2">
    <location>
        <begin position="720"/>
        <end position="741"/>
    </location>
</feature>
<feature type="region of interest" description="Disordered" evidence="2">
    <location>
        <begin position="339"/>
        <end position="369"/>
    </location>
</feature>
<evidence type="ECO:0000256" key="3">
    <source>
        <dbReference type="SAM" id="SignalP"/>
    </source>
</evidence>
<evidence type="ECO:0000313" key="4">
    <source>
        <dbReference type="EMBL" id="MFC7338033.1"/>
    </source>
</evidence>
<proteinExistence type="predicted"/>
<gene>
    <name evidence="4" type="ORF">ACFQY0_12645</name>
</gene>
<dbReference type="Proteomes" id="UP001596472">
    <property type="component" value="Unassembled WGS sequence"/>
</dbReference>
<feature type="signal peptide" evidence="3">
    <location>
        <begin position="1"/>
        <end position="23"/>
    </location>
</feature>
<organism evidence="4 5">
    <name type="scientific">Haloferula chungangensis</name>
    <dbReference type="NCBI Taxonomy" id="1048331"/>
    <lineage>
        <taxon>Bacteria</taxon>
        <taxon>Pseudomonadati</taxon>
        <taxon>Verrucomicrobiota</taxon>
        <taxon>Verrucomicrobiia</taxon>
        <taxon>Verrucomicrobiales</taxon>
        <taxon>Verrucomicrobiaceae</taxon>
        <taxon>Haloferula</taxon>
    </lineage>
</organism>